<dbReference type="InterPro" id="IPR036047">
    <property type="entry name" value="F-box-like_dom_sf"/>
</dbReference>
<dbReference type="Pfam" id="PF00646">
    <property type="entry name" value="F-box"/>
    <property type="match status" value="1"/>
</dbReference>
<feature type="domain" description="F-box" evidence="1">
    <location>
        <begin position="165"/>
        <end position="211"/>
    </location>
</feature>
<organism evidence="2 3">
    <name type="scientific">Cotesia congregata</name>
    <name type="common">Parasitoid wasp</name>
    <name type="synonym">Apanteles congregatus</name>
    <dbReference type="NCBI Taxonomy" id="51543"/>
    <lineage>
        <taxon>Eukaryota</taxon>
        <taxon>Metazoa</taxon>
        <taxon>Ecdysozoa</taxon>
        <taxon>Arthropoda</taxon>
        <taxon>Hexapoda</taxon>
        <taxon>Insecta</taxon>
        <taxon>Pterygota</taxon>
        <taxon>Neoptera</taxon>
        <taxon>Endopterygota</taxon>
        <taxon>Hymenoptera</taxon>
        <taxon>Apocrita</taxon>
        <taxon>Ichneumonoidea</taxon>
        <taxon>Braconidae</taxon>
        <taxon>Microgastrinae</taxon>
        <taxon>Cotesia</taxon>
    </lineage>
</organism>
<comment type="caution">
    <text evidence="2">The sequence shown here is derived from an EMBL/GenBank/DDBJ whole genome shotgun (WGS) entry which is preliminary data.</text>
</comment>
<evidence type="ECO:0000313" key="3">
    <source>
        <dbReference type="Proteomes" id="UP000786811"/>
    </source>
</evidence>
<gene>
    <name evidence="2" type="ORF">HICCMSTLAB_LOCUS4678</name>
</gene>
<dbReference type="OrthoDB" id="101791at2759"/>
<dbReference type="InterPro" id="IPR001810">
    <property type="entry name" value="F-box_dom"/>
</dbReference>
<sequence length="231" mass="26690">MVFLVEESTLLKLSPNLIKIIEFLSEKKTTHNDYLIALTITVFKEADFIVKNNEDRGDYLSLELDPRQWKINGAYRINLEHRSIRELNCKLDAIPVGDVIILNLTSINNAIKTRCTAVETLEFVNLHSSDVNSRFMNLKTFSHRIKNNLITPLKCDVLNHLKVVNPSLPGLPEELILKILSMLPEADQINLHKTCQKFENLFKSLYEYKSGVKKSCEYESYMKLLRLGRHD</sequence>
<dbReference type="Gene3D" id="3.40.1000.30">
    <property type="match status" value="1"/>
</dbReference>
<name>A0A8J2HB77_COTCN</name>
<reference evidence="2" key="1">
    <citation type="submission" date="2021-04" db="EMBL/GenBank/DDBJ databases">
        <authorList>
            <person name="Chebbi M.A.C M."/>
        </authorList>
    </citation>
    <scope>NUCLEOTIDE SEQUENCE</scope>
</reference>
<protein>
    <recommendedName>
        <fullName evidence="1">F-box domain-containing protein</fullName>
    </recommendedName>
</protein>
<keyword evidence="3" id="KW-1185">Reference proteome</keyword>
<dbReference type="SUPFAM" id="SSF81383">
    <property type="entry name" value="F-box domain"/>
    <property type="match status" value="1"/>
</dbReference>
<dbReference type="GO" id="GO:0019901">
    <property type="term" value="F:protein kinase binding"/>
    <property type="evidence" value="ECO:0007669"/>
    <property type="project" value="InterPro"/>
</dbReference>
<accession>A0A8J2HB77</accession>
<dbReference type="InterPro" id="IPR047118">
    <property type="entry name" value="Fbxo7"/>
</dbReference>
<evidence type="ECO:0000313" key="2">
    <source>
        <dbReference type="EMBL" id="CAG5088002.1"/>
    </source>
</evidence>
<proteinExistence type="predicted"/>
<evidence type="ECO:0000259" key="1">
    <source>
        <dbReference type="PROSITE" id="PS50181"/>
    </source>
</evidence>
<dbReference type="AlphaFoldDB" id="A0A8J2HB77"/>
<dbReference type="PANTHER" id="PTHR15537:SF2">
    <property type="entry name" value="F-BOX ONLY PROTEIN 7"/>
    <property type="match status" value="1"/>
</dbReference>
<dbReference type="GO" id="GO:1903599">
    <property type="term" value="P:positive regulation of autophagy of mitochondrion"/>
    <property type="evidence" value="ECO:0007669"/>
    <property type="project" value="TreeGrafter"/>
</dbReference>
<dbReference type="PROSITE" id="PS50181">
    <property type="entry name" value="FBOX"/>
    <property type="match status" value="1"/>
</dbReference>
<dbReference type="EMBL" id="CAJNRD030001119">
    <property type="protein sequence ID" value="CAG5088002.1"/>
    <property type="molecule type" value="Genomic_DNA"/>
</dbReference>
<dbReference type="CDD" id="cd09917">
    <property type="entry name" value="F-box_SF"/>
    <property type="match status" value="1"/>
</dbReference>
<dbReference type="PANTHER" id="PTHR15537">
    <property type="entry name" value="F-BOX ONLY PROTEIN 7"/>
    <property type="match status" value="1"/>
</dbReference>
<dbReference type="Proteomes" id="UP000786811">
    <property type="component" value="Unassembled WGS sequence"/>
</dbReference>